<dbReference type="EMBL" id="JAVRRD010000019">
    <property type="protein sequence ID" value="KAK5049331.1"/>
    <property type="molecule type" value="Genomic_DNA"/>
</dbReference>
<protein>
    <submittedName>
        <fullName evidence="1">Uncharacterized protein</fullName>
    </submittedName>
</protein>
<dbReference type="PANTHER" id="PTHR28266:SF1">
    <property type="entry name" value="LARGE RIBOSOMAL SUBUNIT PROTEIN ML58"/>
    <property type="match status" value="1"/>
</dbReference>
<name>A0AAV9N7M9_9EURO</name>
<dbReference type="AlphaFoldDB" id="A0AAV9N7M9"/>
<dbReference type="GO" id="GO:0003735">
    <property type="term" value="F:structural constituent of ribosome"/>
    <property type="evidence" value="ECO:0007669"/>
    <property type="project" value="TreeGrafter"/>
</dbReference>
<proteinExistence type="predicted"/>
<dbReference type="Pfam" id="PF12824">
    <property type="entry name" value="MRP-L20"/>
    <property type="match status" value="1"/>
</dbReference>
<keyword evidence="2" id="KW-1185">Reference proteome</keyword>
<reference evidence="1 2" key="1">
    <citation type="submission" date="2023-08" db="EMBL/GenBank/DDBJ databases">
        <title>Black Yeasts Isolated from many extreme environments.</title>
        <authorList>
            <person name="Coleine C."/>
            <person name="Stajich J.E."/>
            <person name="Selbmann L."/>
        </authorList>
    </citation>
    <scope>NUCLEOTIDE SEQUENCE [LARGE SCALE GENOMIC DNA]</scope>
    <source>
        <strain evidence="1 2">CCFEE 5792</strain>
    </source>
</reference>
<dbReference type="GeneID" id="89972438"/>
<evidence type="ECO:0000313" key="2">
    <source>
        <dbReference type="Proteomes" id="UP001358417"/>
    </source>
</evidence>
<accession>A0AAV9N7M9</accession>
<dbReference type="GO" id="GO:0005762">
    <property type="term" value="C:mitochondrial large ribosomal subunit"/>
    <property type="evidence" value="ECO:0007669"/>
    <property type="project" value="TreeGrafter"/>
</dbReference>
<dbReference type="InterPro" id="IPR024388">
    <property type="entry name" value="Ribosomal_mL58"/>
</dbReference>
<dbReference type="Proteomes" id="UP001358417">
    <property type="component" value="Unassembled WGS sequence"/>
</dbReference>
<evidence type="ECO:0000313" key="1">
    <source>
        <dbReference type="EMBL" id="KAK5049331.1"/>
    </source>
</evidence>
<dbReference type="PANTHER" id="PTHR28266">
    <property type="entry name" value="54S RIBOSOMAL PROTEIN L20, MITOCHONDRIAL"/>
    <property type="match status" value="1"/>
</dbReference>
<gene>
    <name evidence="1" type="ORF">LTR84_004260</name>
</gene>
<organism evidence="1 2">
    <name type="scientific">Exophiala bonariae</name>
    <dbReference type="NCBI Taxonomy" id="1690606"/>
    <lineage>
        <taxon>Eukaryota</taxon>
        <taxon>Fungi</taxon>
        <taxon>Dikarya</taxon>
        <taxon>Ascomycota</taxon>
        <taxon>Pezizomycotina</taxon>
        <taxon>Eurotiomycetes</taxon>
        <taxon>Chaetothyriomycetidae</taxon>
        <taxon>Chaetothyriales</taxon>
        <taxon>Herpotrichiellaceae</taxon>
        <taxon>Exophiala</taxon>
    </lineage>
</organism>
<dbReference type="RefSeq" id="XP_064704376.1">
    <property type="nucleotide sequence ID" value="XM_064847837.1"/>
</dbReference>
<comment type="caution">
    <text evidence="1">The sequence shown here is derived from an EMBL/GenBank/DDBJ whole genome shotgun (WGS) entry which is preliminary data.</text>
</comment>
<sequence>MQSLIPLTPATPLNASSRFYKLCAQILVPSYRRHQSSARRTRSRLNIKPDPAFLPTKTEQHDHIIHNPPPSMPNVMHTPNIFLPNGDPRKVKTTNSEALLAPPLHEQREKRYHVNDADMAEMRALRVQDPTLWSVKKLAKKYDCAPLFVTWVVDGLVTDKKKMQEAVTAVVKSRWSKGKRIAREDREIRKEIWQRDA</sequence>